<dbReference type="EMBL" id="JTHE03000024">
    <property type="protein sequence ID" value="MCM1981958.1"/>
    <property type="molecule type" value="Genomic_DNA"/>
</dbReference>
<sequence>MTRQHGLALRLQPTLIRLIDQLQKQLASWPWIWRYETLETWPEEVPTAVQDRYAALIKALGPAPEAVAE</sequence>
<dbReference type="RefSeq" id="WP_166280254.1">
    <property type="nucleotide sequence ID" value="NZ_JTHE03000024.1"/>
</dbReference>
<evidence type="ECO:0000313" key="1">
    <source>
        <dbReference type="EMBL" id="MCM1981958.1"/>
    </source>
</evidence>
<accession>A0ABD4T0J8</accession>
<protein>
    <submittedName>
        <fullName evidence="1">Uncharacterized protein</fullName>
    </submittedName>
</protein>
<reference evidence="1 2" key="1">
    <citation type="journal article" date="2015" name="Genome Announc.">
        <title>Draft Genome Sequence of Filamentous Marine Cyanobacterium Lyngbya confervoides Strain BDU141951.</title>
        <authorList>
            <person name="Chandrababunaidu M.M."/>
            <person name="Sen D."/>
            <person name="Tripathy S."/>
        </authorList>
    </citation>
    <scope>NUCLEOTIDE SEQUENCE [LARGE SCALE GENOMIC DNA]</scope>
    <source>
        <strain evidence="1 2">BDU141951</strain>
    </source>
</reference>
<name>A0ABD4T0J8_9CYAN</name>
<dbReference type="AlphaFoldDB" id="A0ABD4T0J8"/>
<keyword evidence="2" id="KW-1185">Reference proteome</keyword>
<evidence type="ECO:0000313" key="2">
    <source>
        <dbReference type="Proteomes" id="UP000031561"/>
    </source>
</evidence>
<organism evidence="1 2">
    <name type="scientific">Lyngbya confervoides BDU141951</name>
    <dbReference type="NCBI Taxonomy" id="1574623"/>
    <lineage>
        <taxon>Bacteria</taxon>
        <taxon>Bacillati</taxon>
        <taxon>Cyanobacteriota</taxon>
        <taxon>Cyanophyceae</taxon>
        <taxon>Oscillatoriophycideae</taxon>
        <taxon>Oscillatoriales</taxon>
        <taxon>Microcoleaceae</taxon>
        <taxon>Lyngbya</taxon>
    </lineage>
</organism>
<comment type="caution">
    <text evidence="1">The sequence shown here is derived from an EMBL/GenBank/DDBJ whole genome shotgun (WGS) entry which is preliminary data.</text>
</comment>
<gene>
    <name evidence="1" type="ORF">QQ91_0003805</name>
</gene>
<proteinExistence type="predicted"/>
<dbReference type="Proteomes" id="UP000031561">
    <property type="component" value="Unassembled WGS sequence"/>
</dbReference>